<proteinExistence type="predicted"/>
<reference evidence="3 4" key="2">
    <citation type="submission" date="2018-11" db="EMBL/GenBank/DDBJ databases">
        <authorList>
            <consortium name="Pathogen Informatics"/>
        </authorList>
    </citation>
    <scope>NUCLEOTIDE SEQUENCE [LARGE SCALE GENOMIC DNA]</scope>
</reference>
<feature type="compositionally biased region" description="Acidic residues" evidence="1">
    <location>
        <begin position="62"/>
        <end position="71"/>
    </location>
</feature>
<feature type="signal peptide" evidence="2">
    <location>
        <begin position="1"/>
        <end position="23"/>
    </location>
</feature>
<organism evidence="5">
    <name type="scientific">Taenia asiatica</name>
    <name type="common">Asian tapeworm</name>
    <dbReference type="NCBI Taxonomy" id="60517"/>
    <lineage>
        <taxon>Eukaryota</taxon>
        <taxon>Metazoa</taxon>
        <taxon>Spiralia</taxon>
        <taxon>Lophotrochozoa</taxon>
        <taxon>Platyhelminthes</taxon>
        <taxon>Cestoda</taxon>
        <taxon>Eucestoda</taxon>
        <taxon>Cyclophyllidea</taxon>
        <taxon>Taeniidae</taxon>
        <taxon>Taenia</taxon>
    </lineage>
</organism>
<dbReference type="Proteomes" id="UP000282613">
    <property type="component" value="Unassembled WGS sequence"/>
</dbReference>
<keyword evidence="2" id="KW-0732">Signal</keyword>
<gene>
    <name evidence="3" type="ORF">TASK_LOCUS10055</name>
</gene>
<evidence type="ECO:0000313" key="4">
    <source>
        <dbReference type="Proteomes" id="UP000282613"/>
    </source>
</evidence>
<dbReference type="EMBL" id="UYRS01020138">
    <property type="protein sequence ID" value="VDK48064.1"/>
    <property type="molecule type" value="Genomic_DNA"/>
</dbReference>
<protein>
    <submittedName>
        <fullName evidence="5">Secreted protein</fullName>
    </submittedName>
</protein>
<evidence type="ECO:0000256" key="1">
    <source>
        <dbReference type="SAM" id="MobiDB-lite"/>
    </source>
</evidence>
<name>A0A0R3WGR1_TAEAS</name>
<evidence type="ECO:0000313" key="3">
    <source>
        <dbReference type="EMBL" id="VDK48064.1"/>
    </source>
</evidence>
<accession>A0A0R3WGR1</accession>
<reference evidence="5" key="1">
    <citation type="submission" date="2017-02" db="UniProtKB">
        <authorList>
            <consortium name="WormBaseParasite"/>
        </authorList>
    </citation>
    <scope>IDENTIFICATION</scope>
</reference>
<keyword evidence="4" id="KW-1185">Reference proteome</keyword>
<dbReference type="WBParaSite" id="TASK_0001005401-mRNA-1">
    <property type="protein sequence ID" value="TASK_0001005401-mRNA-1"/>
    <property type="gene ID" value="TASK_0001005401"/>
</dbReference>
<feature type="region of interest" description="Disordered" evidence="1">
    <location>
        <begin position="35"/>
        <end position="77"/>
    </location>
</feature>
<evidence type="ECO:0000313" key="5">
    <source>
        <dbReference type="WBParaSite" id="TASK_0001005401-mRNA-1"/>
    </source>
</evidence>
<evidence type="ECO:0000256" key="2">
    <source>
        <dbReference type="SAM" id="SignalP"/>
    </source>
</evidence>
<feature type="chain" id="PRO_5043132783" evidence="2">
    <location>
        <begin position="24"/>
        <end position="77"/>
    </location>
</feature>
<dbReference type="AlphaFoldDB" id="A0A0R3WGR1"/>
<sequence>MCCSTAIWQLTVLSGWVPWKARGWVCRCKLAVSTSSTSHGTRDGEDIFPCPTEPTFTAGNREEEEEEEEEVTANAVQ</sequence>